<dbReference type="EMBL" id="CP061813">
    <property type="protein sequence ID" value="QOD60654.1"/>
    <property type="molecule type" value="Genomic_DNA"/>
</dbReference>
<evidence type="ECO:0000313" key="3">
    <source>
        <dbReference type="Proteomes" id="UP000516764"/>
    </source>
</evidence>
<evidence type="ECO:0000256" key="1">
    <source>
        <dbReference type="SAM" id="MobiDB-lite"/>
    </source>
</evidence>
<reference evidence="2 3" key="1">
    <citation type="journal article" date="2016" name="Int. J. Syst. Evol. Microbiol.">
        <title>Polaribacter haliotis sp. nov., isolated from the gut of abalone Haliotis discus hannai.</title>
        <authorList>
            <person name="Kim Y.O."/>
            <person name="Park I.S."/>
            <person name="Park S."/>
            <person name="Nam B.H."/>
            <person name="Park J.M."/>
            <person name="Kim D.G."/>
            <person name="Yoon J.H."/>
        </authorList>
    </citation>
    <scope>NUCLEOTIDE SEQUENCE [LARGE SCALE GENOMIC DNA]</scope>
    <source>
        <strain evidence="2 3">KCTC 52418</strain>
    </source>
</reference>
<dbReference type="OrthoDB" id="1365165at2"/>
<sequence>MNSNLIEIEGFKELEKKLKSLSSDKVKSREVLKILGQVANPTVKAVKALTPIAKKPHIQKRKGQSFGTVITPGTGKRSIGKKTMRRAKNPTLYVSPRSTKRADGWYLRQFVIRGTKYQKANPFIDKAYQQTQGQVTKDAETKVAKYIQRQIEKLSN</sequence>
<organism evidence="2 3">
    <name type="scientific">Polaribacter haliotis</name>
    <dbReference type="NCBI Taxonomy" id="1888915"/>
    <lineage>
        <taxon>Bacteria</taxon>
        <taxon>Pseudomonadati</taxon>
        <taxon>Bacteroidota</taxon>
        <taxon>Flavobacteriia</taxon>
        <taxon>Flavobacteriales</taxon>
        <taxon>Flavobacteriaceae</taxon>
    </lineage>
</organism>
<evidence type="ECO:0008006" key="4">
    <source>
        <dbReference type="Google" id="ProtNLM"/>
    </source>
</evidence>
<gene>
    <name evidence="2" type="ORF">H9I45_15140</name>
</gene>
<dbReference type="KEGG" id="phal:H9I45_15140"/>
<dbReference type="InterPro" id="IPR010064">
    <property type="entry name" value="HK97-gp10_tail"/>
</dbReference>
<feature type="compositionally biased region" description="Basic residues" evidence="1">
    <location>
        <begin position="78"/>
        <end position="88"/>
    </location>
</feature>
<dbReference type="NCBIfam" id="TIGR01725">
    <property type="entry name" value="phge_HK97_gp10"/>
    <property type="match status" value="1"/>
</dbReference>
<keyword evidence="3" id="KW-1185">Reference proteome</keyword>
<dbReference type="Proteomes" id="UP000516764">
    <property type="component" value="Chromosome"/>
</dbReference>
<proteinExistence type="predicted"/>
<feature type="region of interest" description="Disordered" evidence="1">
    <location>
        <begin position="60"/>
        <end position="95"/>
    </location>
</feature>
<dbReference type="AlphaFoldDB" id="A0A7L8AFD3"/>
<evidence type="ECO:0000313" key="2">
    <source>
        <dbReference type="EMBL" id="QOD60654.1"/>
    </source>
</evidence>
<dbReference type="RefSeq" id="WP_088354289.1">
    <property type="nucleotide sequence ID" value="NZ_CP061813.1"/>
</dbReference>
<name>A0A7L8AFD3_9FLAO</name>
<protein>
    <recommendedName>
        <fullName evidence="4">HK97 gp10 family phage protein</fullName>
    </recommendedName>
</protein>
<accession>A0A7L8AFD3</accession>